<name>A0A8T0HS95_CERPU</name>
<evidence type="ECO:0000313" key="2">
    <source>
        <dbReference type="EMBL" id="KAG0573641.1"/>
    </source>
</evidence>
<evidence type="ECO:0000256" key="1">
    <source>
        <dbReference type="SAM" id="MobiDB-lite"/>
    </source>
</evidence>
<keyword evidence="3" id="KW-1185">Reference proteome</keyword>
<accession>A0A8T0HS95</accession>
<dbReference type="EMBL" id="CM026426">
    <property type="protein sequence ID" value="KAG0573641.1"/>
    <property type="molecule type" value="Genomic_DNA"/>
</dbReference>
<feature type="region of interest" description="Disordered" evidence="1">
    <location>
        <begin position="124"/>
        <end position="145"/>
    </location>
</feature>
<feature type="region of interest" description="Disordered" evidence="1">
    <location>
        <begin position="160"/>
        <end position="217"/>
    </location>
</feature>
<dbReference type="AlphaFoldDB" id="A0A8T0HS95"/>
<evidence type="ECO:0000313" key="3">
    <source>
        <dbReference type="Proteomes" id="UP000822688"/>
    </source>
</evidence>
<dbReference type="Proteomes" id="UP000822688">
    <property type="component" value="Chromosome V"/>
</dbReference>
<gene>
    <name evidence="2" type="ORF">KC19_VG196100</name>
</gene>
<proteinExistence type="predicted"/>
<comment type="caution">
    <text evidence="2">The sequence shown here is derived from an EMBL/GenBank/DDBJ whole genome shotgun (WGS) entry which is preliminary data.</text>
</comment>
<organism evidence="2 3">
    <name type="scientific">Ceratodon purpureus</name>
    <name type="common">Fire moss</name>
    <name type="synonym">Dicranum purpureum</name>
    <dbReference type="NCBI Taxonomy" id="3225"/>
    <lineage>
        <taxon>Eukaryota</taxon>
        <taxon>Viridiplantae</taxon>
        <taxon>Streptophyta</taxon>
        <taxon>Embryophyta</taxon>
        <taxon>Bryophyta</taxon>
        <taxon>Bryophytina</taxon>
        <taxon>Bryopsida</taxon>
        <taxon>Dicranidae</taxon>
        <taxon>Pseudoditrichales</taxon>
        <taxon>Ditrichaceae</taxon>
        <taxon>Ceratodon</taxon>
    </lineage>
</organism>
<protein>
    <submittedName>
        <fullName evidence="2">Uncharacterized protein</fullName>
    </submittedName>
</protein>
<sequence length="246" mass="26343">MRASVGEHNSATVRVGRLLDAQRTIFPPLAPRRFVYLEISDPEAVGQRWIAALLRALQASALVLGYRSVGNCASMAPGPKPRRAPQDWASTQRKGAPSTVKDDLGSGPSGVSAMLNVLLPQRKAPAGLSRPTSIRGTRKLSPPADAADNVVEEYLSSVHSKGGAPAHMNAPPACPRENSFSRTQEGTEKGNSPEDANISDVPLRRSPVRFPSPGAPHQEYGSGCWNTLCLLIHRMIPVTSRSSLRT</sequence>
<feature type="region of interest" description="Disordered" evidence="1">
    <location>
        <begin position="76"/>
        <end position="107"/>
    </location>
</feature>
<reference evidence="2" key="1">
    <citation type="submission" date="2020-06" db="EMBL/GenBank/DDBJ databases">
        <title>WGS assembly of Ceratodon purpureus strain R40.</title>
        <authorList>
            <person name="Carey S.B."/>
            <person name="Jenkins J."/>
            <person name="Shu S."/>
            <person name="Lovell J.T."/>
            <person name="Sreedasyam A."/>
            <person name="Maumus F."/>
            <person name="Tiley G.P."/>
            <person name="Fernandez-Pozo N."/>
            <person name="Barry K."/>
            <person name="Chen C."/>
            <person name="Wang M."/>
            <person name="Lipzen A."/>
            <person name="Daum C."/>
            <person name="Saski C.A."/>
            <person name="Payton A.C."/>
            <person name="Mcbreen J.C."/>
            <person name="Conrad R.E."/>
            <person name="Kollar L.M."/>
            <person name="Olsson S."/>
            <person name="Huttunen S."/>
            <person name="Landis J.B."/>
            <person name="Wickett N.J."/>
            <person name="Johnson M.G."/>
            <person name="Rensing S.A."/>
            <person name="Grimwood J."/>
            <person name="Schmutz J."/>
            <person name="Mcdaniel S.F."/>
        </authorList>
    </citation>
    <scope>NUCLEOTIDE SEQUENCE</scope>
    <source>
        <strain evidence="2">R40</strain>
    </source>
</reference>